<name>A0A3N4K969_9PEZI</name>
<organism evidence="3 4">
    <name type="scientific">Morchella conica CCBAS932</name>
    <dbReference type="NCBI Taxonomy" id="1392247"/>
    <lineage>
        <taxon>Eukaryota</taxon>
        <taxon>Fungi</taxon>
        <taxon>Dikarya</taxon>
        <taxon>Ascomycota</taxon>
        <taxon>Pezizomycotina</taxon>
        <taxon>Pezizomycetes</taxon>
        <taxon>Pezizales</taxon>
        <taxon>Morchellaceae</taxon>
        <taxon>Morchella</taxon>
    </lineage>
</organism>
<protein>
    <submittedName>
        <fullName evidence="3">Uncharacterized protein</fullName>
    </submittedName>
</protein>
<proteinExistence type="predicted"/>
<feature type="compositionally biased region" description="Basic and acidic residues" evidence="1">
    <location>
        <begin position="301"/>
        <end position="313"/>
    </location>
</feature>
<evidence type="ECO:0000313" key="3">
    <source>
        <dbReference type="EMBL" id="RPB06983.1"/>
    </source>
</evidence>
<dbReference type="AlphaFoldDB" id="A0A3N4K969"/>
<evidence type="ECO:0000313" key="4">
    <source>
        <dbReference type="Proteomes" id="UP000277580"/>
    </source>
</evidence>
<dbReference type="EMBL" id="ML119202">
    <property type="protein sequence ID" value="RPB06983.1"/>
    <property type="molecule type" value="Genomic_DNA"/>
</dbReference>
<accession>A0A3N4K969</accession>
<dbReference type="Proteomes" id="UP000277580">
    <property type="component" value="Unassembled WGS sequence"/>
</dbReference>
<dbReference type="InParanoid" id="A0A3N4K969"/>
<feature type="region of interest" description="Disordered" evidence="1">
    <location>
        <begin position="1"/>
        <end position="65"/>
    </location>
</feature>
<keyword evidence="2" id="KW-1133">Transmembrane helix</keyword>
<gene>
    <name evidence="3" type="ORF">P167DRAFT_579780</name>
</gene>
<evidence type="ECO:0000256" key="1">
    <source>
        <dbReference type="SAM" id="MobiDB-lite"/>
    </source>
</evidence>
<keyword evidence="4" id="KW-1185">Reference proteome</keyword>
<feature type="compositionally biased region" description="Low complexity" evidence="1">
    <location>
        <begin position="1"/>
        <end position="14"/>
    </location>
</feature>
<dbReference type="OrthoDB" id="10559471at2759"/>
<sequence length="338" mass="38663">MDPNNLHNIHPNHPSYASRQDLDPEHQYKLSPEISPFDGGNDGVQSPAPSSFPGGHNARSVDESGEVPDMRHARAPQYYPSMLLISSIAVVLYALWYQTGIYISSPSESATYSQLHSRYQWKFPSFPQNLEEYDQSIYQGNSYDARRSEHSIQNLPGIQWNGNFFGPGSSGVHDSQQYLALWNTQRMPDRLYTYEELAIMTPIADQQPPMDLSSPPPNIGSFAATLSHSDDSRAFQRLSGYHKKKNDLQYFECFQDCRWRRLGVKGFKRRANLLVHLRNCHGQKIEKNDRHGNVRGRRIVRQRDSEARAKEYHPSQSSEASLNGLPYPTNTRLSKTEY</sequence>
<feature type="compositionally biased region" description="Polar residues" evidence="1">
    <location>
        <begin position="328"/>
        <end position="338"/>
    </location>
</feature>
<keyword evidence="2" id="KW-0472">Membrane</keyword>
<feature type="transmembrane region" description="Helical" evidence="2">
    <location>
        <begin position="78"/>
        <end position="97"/>
    </location>
</feature>
<reference evidence="3 4" key="1">
    <citation type="journal article" date="2018" name="Nat. Ecol. Evol.">
        <title>Pezizomycetes genomes reveal the molecular basis of ectomycorrhizal truffle lifestyle.</title>
        <authorList>
            <person name="Murat C."/>
            <person name="Payen T."/>
            <person name="Noel B."/>
            <person name="Kuo A."/>
            <person name="Morin E."/>
            <person name="Chen J."/>
            <person name="Kohler A."/>
            <person name="Krizsan K."/>
            <person name="Balestrini R."/>
            <person name="Da Silva C."/>
            <person name="Montanini B."/>
            <person name="Hainaut M."/>
            <person name="Levati E."/>
            <person name="Barry K.W."/>
            <person name="Belfiori B."/>
            <person name="Cichocki N."/>
            <person name="Clum A."/>
            <person name="Dockter R.B."/>
            <person name="Fauchery L."/>
            <person name="Guy J."/>
            <person name="Iotti M."/>
            <person name="Le Tacon F."/>
            <person name="Lindquist E.A."/>
            <person name="Lipzen A."/>
            <person name="Malagnac F."/>
            <person name="Mello A."/>
            <person name="Molinier V."/>
            <person name="Miyauchi S."/>
            <person name="Poulain J."/>
            <person name="Riccioni C."/>
            <person name="Rubini A."/>
            <person name="Sitrit Y."/>
            <person name="Splivallo R."/>
            <person name="Traeger S."/>
            <person name="Wang M."/>
            <person name="Zifcakova L."/>
            <person name="Wipf D."/>
            <person name="Zambonelli A."/>
            <person name="Paolocci F."/>
            <person name="Nowrousian M."/>
            <person name="Ottonello S."/>
            <person name="Baldrian P."/>
            <person name="Spatafora J.W."/>
            <person name="Henrissat B."/>
            <person name="Nagy L.G."/>
            <person name="Aury J.M."/>
            <person name="Wincker P."/>
            <person name="Grigoriev I.V."/>
            <person name="Bonfante P."/>
            <person name="Martin F.M."/>
        </authorList>
    </citation>
    <scope>NUCLEOTIDE SEQUENCE [LARGE SCALE GENOMIC DNA]</scope>
    <source>
        <strain evidence="3 4">CCBAS932</strain>
    </source>
</reference>
<keyword evidence="2" id="KW-0812">Transmembrane</keyword>
<evidence type="ECO:0000256" key="2">
    <source>
        <dbReference type="SAM" id="Phobius"/>
    </source>
</evidence>
<feature type="region of interest" description="Disordered" evidence="1">
    <location>
        <begin position="287"/>
        <end position="338"/>
    </location>
</feature>